<evidence type="ECO:0000256" key="2">
    <source>
        <dbReference type="ARBA" id="ARBA00004435"/>
    </source>
</evidence>
<keyword evidence="12 19" id="KW-1133">Transmembrane helix</keyword>
<evidence type="ECO:0000256" key="4">
    <source>
        <dbReference type="ARBA" id="ARBA00008932"/>
    </source>
</evidence>
<dbReference type="PANTHER" id="PTHR10809">
    <property type="entry name" value="VESICLE-ASSOCIATED MEMBRANE PROTEIN-ASSOCIATED PROTEIN"/>
    <property type="match status" value="1"/>
</dbReference>
<evidence type="ECO:0000256" key="14">
    <source>
        <dbReference type="ARBA" id="ARBA00023054"/>
    </source>
</evidence>
<dbReference type="EMBL" id="CM014089">
    <property type="protein sequence ID" value="TKS79538.1"/>
    <property type="molecule type" value="Genomic_DNA"/>
</dbReference>
<dbReference type="Gene3D" id="2.60.40.10">
    <property type="entry name" value="Immunoglobulins"/>
    <property type="match status" value="1"/>
</dbReference>
<feature type="transmembrane region" description="Helical" evidence="19">
    <location>
        <begin position="249"/>
        <end position="269"/>
    </location>
</feature>
<dbReference type="GO" id="GO:0031175">
    <property type="term" value="P:neuron projection development"/>
    <property type="evidence" value="ECO:0007669"/>
    <property type="project" value="TreeGrafter"/>
</dbReference>
<keyword evidence="9 19" id="KW-0812">Transmembrane</keyword>
<dbReference type="Proteomes" id="UP000298787">
    <property type="component" value="Chromosome 12"/>
</dbReference>
<evidence type="ECO:0000256" key="13">
    <source>
        <dbReference type="ARBA" id="ARBA00022990"/>
    </source>
</evidence>
<keyword evidence="13" id="KW-0007">Acetylation</keyword>
<keyword evidence="16" id="KW-1015">Disulfide bond</keyword>
<evidence type="ECO:0000256" key="17">
    <source>
        <dbReference type="ARBA" id="ARBA00045917"/>
    </source>
</evidence>
<dbReference type="Pfam" id="PF00635">
    <property type="entry name" value="Motile_Sperm"/>
    <property type="match status" value="1"/>
</dbReference>
<comment type="similarity">
    <text evidence="4">Belongs to the VAMP-associated protein (VAP) (TC 9.B.17) family.</text>
</comment>
<evidence type="ECO:0000256" key="7">
    <source>
        <dbReference type="ARBA" id="ARBA00022475"/>
    </source>
</evidence>
<evidence type="ECO:0000313" key="21">
    <source>
        <dbReference type="EMBL" id="TKS79538.1"/>
    </source>
</evidence>
<evidence type="ECO:0000256" key="5">
    <source>
        <dbReference type="ARBA" id="ARBA00018309"/>
    </source>
</evidence>
<proteinExistence type="inferred from homology"/>
<accession>A0A4U5UXB4</accession>
<evidence type="ECO:0000256" key="16">
    <source>
        <dbReference type="ARBA" id="ARBA00023157"/>
    </source>
</evidence>
<gene>
    <name evidence="21" type="ORF">D9C73_014232</name>
</gene>
<evidence type="ECO:0000256" key="11">
    <source>
        <dbReference type="ARBA" id="ARBA00022949"/>
    </source>
</evidence>
<keyword evidence="7" id="KW-1003">Cell membrane</keyword>
<dbReference type="AlphaFoldDB" id="A0A4U5UXB4"/>
<keyword evidence="15 19" id="KW-0472">Membrane</keyword>
<protein>
    <recommendedName>
        <fullName evidence="5">Vesicle-associated membrane protein-associated protein A</fullName>
    </recommendedName>
</protein>
<feature type="compositionally biased region" description="Polar residues" evidence="18">
    <location>
        <begin position="173"/>
        <end position="183"/>
    </location>
</feature>
<dbReference type="SUPFAM" id="SSF49354">
    <property type="entry name" value="PapD-like"/>
    <property type="match status" value="2"/>
</dbReference>
<evidence type="ECO:0000256" key="6">
    <source>
        <dbReference type="ARBA" id="ARBA00022427"/>
    </source>
</evidence>
<keyword evidence="6" id="KW-0796">Tight junction</keyword>
<name>A0A4U5UXB4_COLLU</name>
<dbReference type="STRING" id="240159.A0A4U5UXB4"/>
<feature type="region of interest" description="Disordered" evidence="18">
    <location>
        <begin position="216"/>
        <end position="240"/>
    </location>
</feature>
<feature type="domain" description="MSP" evidence="20">
    <location>
        <begin position="7"/>
        <end position="149"/>
    </location>
</feature>
<comment type="function">
    <text evidence="17">Endoplasmic reticulum (ER)-anchored protein that mediates the formation of contact sites between the ER and endosomes via interaction with FFAT motif-containing proteins such as STARD3 or WDR44. STARD3-VAPA interaction enables cholesterol transfer from the ER to endosomes. Via interaction with WDR44 participates in neosynthesized protein export. In addition, recruited to the plasma membrane through OSBPL3 binding. The OSBPL3-VAPA complex stimulates RRAS signaling which in turn attenuates integrin beta-1 (ITGB1) activation at the cell surface. With OSBPL3, may regulate ER morphology. May play a role in vesicle trafficking.</text>
</comment>
<evidence type="ECO:0000313" key="22">
    <source>
        <dbReference type="Proteomes" id="UP000298787"/>
    </source>
</evidence>
<evidence type="ECO:0000256" key="8">
    <source>
        <dbReference type="ARBA" id="ARBA00022553"/>
    </source>
</evidence>
<keyword evidence="14" id="KW-0175">Coiled coil</keyword>
<comment type="subcellular location">
    <subcellularLocation>
        <location evidence="2">Cell junction</location>
        <location evidence="2">Tight junction</location>
    </subcellularLocation>
    <subcellularLocation>
        <location evidence="3">Cell membrane</location>
        <topology evidence="3">Single-pass type IV membrane protein</topology>
    </subcellularLocation>
    <subcellularLocation>
        <location evidence="1">Endoplasmic reticulum membrane</location>
        <topology evidence="1">Single-pass type IV membrane protein</topology>
    </subcellularLocation>
</comment>
<evidence type="ECO:0000256" key="10">
    <source>
        <dbReference type="ARBA" id="ARBA00022824"/>
    </source>
</evidence>
<dbReference type="GO" id="GO:0005923">
    <property type="term" value="C:bicellular tight junction"/>
    <property type="evidence" value="ECO:0007669"/>
    <property type="project" value="UniProtKB-SubCell"/>
</dbReference>
<evidence type="ECO:0000256" key="1">
    <source>
        <dbReference type="ARBA" id="ARBA00004163"/>
    </source>
</evidence>
<evidence type="ECO:0000256" key="15">
    <source>
        <dbReference type="ARBA" id="ARBA00023136"/>
    </source>
</evidence>
<dbReference type="InterPro" id="IPR013783">
    <property type="entry name" value="Ig-like_fold"/>
</dbReference>
<feature type="compositionally biased region" description="Basic and acidic residues" evidence="18">
    <location>
        <begin position="216"/>
        <end position="231"/>
    </location>
</feature>
<evidence type="ECO:0000256" key="3">
    <source>
        <dbReference type="ARBA" id="ARBA00004521"/>
    </source>
</evidence>
<evidence type="ECO:0000256" key="19">
    <source>
        <dbReference type="SAM" id="Phobius"/>
    </source>
</evidence>
<dbReference type="PIRSF" id="PIRSF019693">
    <property type="entry name" value="VAMP-associated"/>
    <property type="match status" value="1"/>
</dbReference>
<dbReference type="InterPro" id="IPR008962">
    <property type="entry name" value="PapD-like_sf"/>
</dbReference>
<evidence type="ECO:0000259" key="20">
    <source>
        <dbReference type="PROSITE" id="PS50202"/>
    </source>
</evidence>
<dbReference type="GO" id="GO:0033149">
    <property type="term" value="F:FFAT motif binding"/>
    <property type="evidence" value="ECO:0007669"/>
    <property type="project" value="TreeGrafter"/>
</dbReference>
<reference evidence="21 22" key="1">
    <citation type="submission" date="2019-01" db="EMBL/GenBank/DDBJ databases">
        <title>Genome Assembly of Collichthys lucidus.</title>
        <authorList>
            <person name="Cai M."/>
            <person name="Xiao S."/>
        </authorList>
    </citation>
    <scope>NUCLEOTIDE SEQUENCE [LARGE SCALE GENOMIC DNA]</scope>
    <source>
        <strain evidence="21">JT15FE1705JMU</strain>
        <tissue evidence="21">Muscle</tissue>
    </source>
</reference>
<dbReference type="InterPro" id="IPR000535">
    <property type="entry name" value="MSP_dom"/>
</dbReference>
<organism evidence="21 22">
    <name type="scientific">Collichthys lucidus</name>
    <name type="common">Big head croaker</name>
    <name type="synonym">Sciaena lucida</name>
    <dbReference type="NCBI Taxonomy" id="240159"/>
    <lineage>
        <taxon>Eukaryota</taxon>
        <taxon>Metazoa</taxon>
        <taxon>Chordata</taxon>
        <taxon>Craniata</taxon>
        <taxon>Vertebrata</taxon>
        <taxon>Euteleostomi</taxon>
        <taxon>Actinopterygii</taxon>
        <taxon>Neopterygii</taxon>
        <taxon>Teleostei</taxon>
        <taxon>Neoteleostei</taxon>
        <taxon>Acanthomorphata</taxon>
        <taxon>Eupercaria</taxon>
        <taxon>Sciaenidae</taxon>
        <taxon>Collichthys</taxon>
    </lineage>
</organism>
<evidence type="ECO:0000256" key="18">
    <source>
        <dbReference type="SAM" id="MobiDB-lite"/>
    </source>
</evidence>
<dbReference type="PANTHER" id="PTHR10809:SF155">
    <property type="entry name" value="VESICLE-ASSOCIATED MEMBRANE PROTEIN-ASSOCIATED PROTEIN A"/>
    <property type="match status" value="1"/>
</dbReference>
<dbReference type="InterPro" id="IPR016763">
    <property type="entry name" value="VAP"/>
</dbReference>
<keyword evidence="22" id="KW-1185">Reference proteome</keyword>
<dbReference type="GO" id="GO:0005789">
    <property type="term" value="C:endoplasmic reticulum membrane"/>
    <property type="evidence" value="ECO:0007669"/>
    <property type="project" value="UniProtKB-SubCell"/>
</dbReference>
<keyword evidence="10" id="KW-0256">Endoplasmic reticulum</keyword>
<dbReference type="GO" id="GO:0005886">
    <property type="term" value="C:plasma membrane"/>
    <property type="evidence" value="ECO:0007669"/>
    <property type="project" value="UniProtKB-SubCell"/>
</dbReference>
<sequence length="270" mass="30433">MSKLDQILILDPPSDLKFKGPFTDVVTTNLKLKNPSDRRVCFKVKTTCAAPVLCTTKQWRHRSRSDCHYLCIILLHSAAMSMQICYKLNYDEMSGVMLQPFDYDPNEKSKHKFMVQTIFAPPNVSDMDSLWKDAKPDDLMDSKLRCVFELPSENDKVNDVEATKAAPVMNSAKADSTASTVSAPGSMDEQDLKKMLEKCKRQQTEINKLAEENRQLKEDGLRMRKVPRSDHMTSNSTSLLGREASTTSLPSLLVVIAAIFIGFFLGKFIL</sequence>
<evidence type="ECO:0000256" key="9">
    <source>
        <dbReference type="ARBA" id="ARBA00022692"/>
    </source>
</evidence>
<evidence type="ECO:0000256" key="12">
    <source>
        <dbReference type="ARBA" id="ARBA00022989"/>
    </source>
</evidence>
<keyword evidence="8" id="KW-0597">Phosphoprotein</keyword>
<feature type="region of interest" description="Disordered" evidence="18">
    <location>
        <begin position="171"/>
        <end position="190"/>
    </location>
</feature>
<keyword evidence="11" id="KW-0965">Cell junction</keyword>
<dbReference type="PROSITE" id="PS50202">
    <property type="entry name" value="MSP"/>
    <property type="match status" value="1"/>
</dbReference>